<dbReference type="SUPFAM" id="SSF53098">
    <property type="entry name" value="Ribonuclease H-like"/>
    <property type="match status" value="1"/>
</dbReference>
<proteinExistence type="inferred from homology"/>
<dbReference type="InterPro" id="IPR001352">
    <property type="entry name" value="RNase_HII/HIII"/>
</dbReference>
<dbReference type="InterPro" id="IPR012337">
    <property type="entry name" value="RNaseH-like_sf"/>
</dbReference>
<evidence type="ECO:0000256" key="11">
    <source>
        <dbReference type="ARBA" id="ARBA00023211"/>
    </source>
</evidence>
<feature type="region of interest" description="Disordered" evidence="14">
    <location>
        <begin position="210"/>
        <end position="235"/>
    </location>
</feature>
<evidence type="ECO:0000256" key="7">
    <source>
        <dbReference type="ARBA" id="ARBA00022722"/>
    </source>
</evidence>
<comment type="function">
    <text evidence="3 13">Endonuclease that specifically degrades the RNA of RNA-DNA hybrids.</text>
</comment>
<name>A0ABQ2KFZ5_9MICO</name>
<organism evidence="16 17">
    <name type="scientific">Agrococcus terreus</name>
    <dbReference type="NCBI Taxonomy" id="574649"/>
    <lineage>
        <taxon>Bacteria</taxon>
        <taxon>Bacillati</taxon>
        <taxon>Actinomycetota</taxon>
        <taxon>Actinomycetes</taxon>
        <taxon>Micrococcales</taxon>
        <taxon>Microbacteriaceae</taxon>
        <taxon>Agrococcus</taxon>
    </lineage>
</organism>
<evidence type="ECO:0000313" key="17">
    <source>
        <dbReference type="Proteomes" id="UP000626982"/>
    </source>
</evidence>
<evidence type="ECO:0000256" key="2">
    <source>
        <dbReference type="ARBA" id="ARBA00001946"/>
    </source>
</evidence>
<evidence type="ECO:0000256" key="12">
    <source>
        <dbReference type="PROSITE-ProRule" id="PRU01319"/>
    </source>
</evidence>
<dbReference type="InterPro" id="IPR036397">
    <property type="entry name" value="RNaseH_sf"/>
</dbReference>
<evidence type="ECO:0000313" key="16">
    <source>
        <dbReference type="EMBL" id="GGN82298.1"/>
    </source>
</evidence>
<gene>
    <name evidence="16" type="ORF">GCM10010968_11950</name>
</gene>
<dbReference type="NCBIfam" id="NF000595">
    <property type="entry name" value="PRK00015.1-3"/>
    <property type="match status" value="1"/>
</dbReference>
<dbReference type="RefSeq" id="WP_188717062.1">
    <property type="nucleotide sequence ID" value="NZ_BAABBD010000002.1"/>
</dbReference>
<keyword evidence="17" id="KW-1185">Reference proteome</keyword>
<accession>A0ABQ2KFZ5</accession>
<dbReference type="InterPro" id="IPR022898">
    <property type="entry name" value="RNase_HII"/>
</dbReference>
<comment type="cofactor">
    <cofactor evidence="12">
        <name>Mn(2+)</name>
        <dbReference type="ChEBI" id="CHEBI:29035"/>
    </cofactor>
    <cofactor evidence="12">
        <name>Mg(2+)</name>
        <dbReference type="ChEBI" id="CHEBI:18420"/>
    </cofactor>
    <text evidence="12">Manganese or magnesium. Binds 1 divalent metal ion per monomer in the absence of substrate. May bind a second metal ion after substrate binding.</text>
</comment>
<evidence type="ECO:0000256" key="1">
    <source>
        <dbReference type="ARBA" id="ARBA00000077"/>
    </source>
</evidence>
<keyword evidence="6" id="KW-0963">Cytoplasm</keyword>
<evidence type="ECO:0000256" key="6">
    <source>
        <dbReference type="ARBA" id="ARBA00022490"/>
    </source>
</evidence>
<keyword evidence="10 12" id="KW-0378">Hydrolase</keyword>
<feature type="binding site" evidence="12">
    <location>
        <position position="25"/>
    </location>
    <ligand>
        <name>a divalent metal cation</name>
        <dbReference type="ChEBI" id="CHEBI:60240"/>
    </ligand>
</feature>
<evidence type="ECO:0000256" key="10">
    <source>
        <dbReference type="ARBA" id="ARBA00022801"/>
    </source>
</evidence>
<evidence type="ECO:0000259" key="15">
    <source>
        <dbReference type="PROSITE" id="PS51975"/>
    </source>
</evidence>
<comment type="catalytic activity">
    <reaction evidence="1 12 13">
        <text>Endonucleolytic cleavage to 5'-phosphomonoester.</text>
        <dbReference type="EC" id="3.1.26.4"/>
    </reaction>
</comment>
<dbReference type="Proteomes" id="UP000626982">
    <property type="component" value="Unassembled WGS sequence"/>
</dbReference>
<evidence type="ECO:0000256" key="4">
    <source>
        <dbReference type="ARBA" id="ARBA00004496"/>
    </source>
</evidence>
<keyword evidence="11" id="KW-0464">Manganese</keyword>
<dbReference type="EMBL" id="BMLM01000001">
    <property type="protein sequence ID" value="GGN82298.1"/>
    <property type="molecule type" value="Genomic_DNA"/>
</dbReference>
<dbReference type="PANTHER" id="PTHR10954:SF18">
    <property type="entry name" value="RIBONUCLEASE HII"/>
    <property type="match status" value="1"/>
</dbReference>
<keyword evidence="7 12" id="KW-0540">Nuclease</keyword>
<reference evidence="17" key="1">
    <citation type="journal article" date="2019" name="Int. J. Syst. Evol. Microbiol.">
        <title>The Global Catalogue of Microorganisms (GCM) 10K type strain sequencing project: providing services to taxonomists for standard genome sequencing and annotation.</title>
        <authorList>
            <consortium name="The Broad Institute Genomics Platform"/>
            <consortium name="The Broad Institute Genome Sequencing Center for Infectious Disease"/>
            <person name="Wu L."/>
            <person name="Ma J."/>
        </authorList>
    </citation>
    <scope>NUCLEOTIDE SEQUENCE [LARGE SCALE GENOMIC DNA]</scope>
    <source>
        <strain evidence="17">CGMCC 1.6960</strain>
    </source>
</reference>
<evidence type="ECO:0000256" key="13">
    <source>
        <dbReference type="RuleBase" id="RU003515"/>
    </source>
</evidence>
<dbReference type="InterPro" id="IPR024567">
    <property type="entry name" value="RNase_HII/HIII_dom"/>
</dbReference>
<dbReference type="Pfam" id="PF01351">
    <property type="entry name" value="RNase_HII"/>
    <property type="match status" value="1"/>
</dbReference>
<sequence>MPIVPTLELERELWATAEVVIGMDEVGRGALAGPVSVGALALRADCEGMPEHLRDSKTMTQLRREATAPLVRGWGVAAVGHASSEEIDRLGIQVALGIAGRRALVALHEAGIAVPEATILLDGAHDWLAPALRAPVRTRLRTKADRDCGSVSGAACVAKVERDAWMVEADGRHPGYGWASNKGYGSAEHMAAIAALGATGLHRRTWLRSTPAQEARPAQAEPLPGRLDARAVAAP</sequence>
<keyword evidence="9 12" id="KW-0255">Endonuclease</keyword>
<evidence type="ECO:0000256" key="14">
    <source>
        <dbReference type="SAM" id="MobiDB-lite"/>
    </source>
</evidence>
<evidence type="ECO:0000256" key="3">
    <source>
        <dbReference type="ARBA" id="ARBA00004065"/>
    </source>
</evidence>
<dbReference type="PANTHER" id="PTHR10954">
    <property type="entry name" value="RIBONUCLEASE H2 SUBUNIT A"/>
    <property type="match status" value="1"/>
</dbReference>
<feature type="domain" description="RNase H type-2" evidence="15">
    <location>
        <begin position="18"/>
        <end position="218"/>
    </location>
</feature>
<dbReference type="EC" id="3.1.26.4" evidence="13"/>
<evidence type="ECO:0000256" key="8">
    <source>
        <dbReference type="ARBA" id="ARBA00022723"/>
    </source>
</evidence>
<comment type="similarity">
    <text evidence="5 13">Belongs to the RNase HII family.</text>
</comment>
<dbReference type="PROSITE" id="PS51975">
    <property type="entry name" value="RNASE_H_2"/>
    <property type="match status" value="1"/>
</dbReference>
<comment type="subcellular location">
    <subcellularLocation>
        <location evidence="4">Cytoplasm</location>
    </subcellularLocation>
</comment>
<evidence type="ECO:0000256" key="9">
    <source>
        <dbReference type="ARBA" id="ARBA00022759"/>
    </source>
</evidence>
<dbReference type="Gene3D" id="3.30.420.10">
    <property type="entry name" value="Ribonuclease H-like superfamily/Ribonuclease H"/>
    <property type="match status" value="1"/>
</dbReference>
<feature type="binding site" evidence="12">
    <location>
        <position position="24"/>
    </location>
    <ligand>
        <name>a divalent metal cation</name>
        <dbReference type="ChEBI" id="CHEBI:60240"/>
    </ligand>
</feature>
<comment type="cofactor">
    <cofactor evidence="2">
        <name>Mg(2+)</name>
        <dbReference type="ChEBI" id="CHEBI:18420"/>
    </cofactor>
</comment>
<protein>
    <recommendedName>
        <fullName evidence="13">Ribonuclease</fullName>
        <ecNumber evidence="13">3.1.26.4</ecNumber>
    </recommendedName>
</protein>
<feature type="binding site" evidence="12">
    <location>
        <position position="122"/>
    </location>
    <ligand>
        <name>a divalent metal cation</name>
        <dbReference type="ChEBI" id="CHEBI:60240"/>
    </ligand>
</feature>
<feature type="compositionally biased region" description="Low complexity" evidence="14">
    <location>
        <begin position="211"/>
        <end position="224"/>
    </location>
</feature>
<dbReference type="CDD" id="cd07182">
    <property type="entry name" value="RNase_HII_bacteria_HII_like"/>
    <property type="match status" value="1"/>
</dbReference>
<keyword evidence="8 12" id="KW-0479">Metal-binding</keyword>
<evidence type="ECO:0000256" key="5">
    <source>
        <dbReference type="ARBA" id="ARBA00007383"/>
    </source>
</evidence>
<comment type="caution">
    <text evidence="16">The sequence shown here is derived from an EMBL/GenBank/DDBJ whole genome shotgun (WGS) entry which is preliminary data.</text>
</comment>